<evidence type="ECO:0000256" key="1">
    <source>
        <dbReference type="SAM" id="MobiDB-lite"/>
    </source>
</evidence>
<dbReference type="GeneID" id="95981884"/>
<dbReference type="EMBL" id="JBBXJM010000001">
    <property type="protein sequence ID" value="KAL1413092.1"/>
    <property type="molecule type" value="Genomic_DNA"/>
</dbReference>
<organism evidence="3 4">
    <name type="scientific">Vanrija albida</name>
    <dbReference type="NCBI Taxonomy" id="181172"/>
    <lineage>
        <taxon>Eukaryota</taxon>
        <taxon>Fungi</taxon>
        <taxon>Dikarya</taxon>
        <taxon>Basidiomycota</taxon>
        <taxon>Agaricomycotina</taxon>
        <taxon>Tremellomycetes</taxon>
        <taxon>Trichosporonales</taxon>
        <taxon>Trichosporonaceae</taxon>
        <taxon>Vanrija</taxon>
    </lineage>
</organism>
<comment type="caution">
    <text evidence="3">The sequence shown here is derived from an EMBL/GenBank/DDBJ whole genome shotgun (WGS) entry which is preliminary data.</text>
</comment>
<keyword evidence="4" id="KW-1185">Reference proteome</keyword>
<dbReference type="InterPro" id="IPR046349">
    <property type="entry name" value="C1-like_sf"/>
</dbReference>
<dbReference type="Proteomes" id="UP001565368">
    <property type="component" value="Unassembled WGS sequence"/>
</dbReference>
<dbReference type="InterPro" id="IPR013087">
    <property type="entry name" value="Znf_C2H2_type"/>
</dbReference>
<feature type="region of interest" description="Disordered" evidence="1">
    <location>
        <begin position="149"/>
        <end position="179"/>
    </location>
</feature>
<accession>A0ABR3QF37</accession>
<feature type="region of interest" description="Disordered" evidence="1">
    <location>
        <begin position="1"/>
        <end position="86"/>
    </location>
</feature>
<reference evidence="3 4" key="1">
    <citation type="submission" date="2023-08" db="EMBL/GenBank/DDBJ databases">
        <title>Annotated Genome Sequence of Vanrija albida AlHP1.</title>
        <authorList>
            <person name="Herzog R."/>
        </authorList>
    </citation>
    <scope>NUCLEOTIDE SEQUENCE [LARGE SCALE GENOMIC DNA]</scope>
    <source>
        <strain evidence="3 4">AlHP1</strain>
    </source>
</reference>
<protein>
    <recommendedName>
        <fullName evidence="2">C2H2-type domain-containing protein</fullName>
    </recommendedName>
</protein>
<evidence type="ECO:0000313" key="3">
    <source>
        <dbReference type="EMBL" id="KAL1413092.1"/>
    </source>
</evidence>
<dbReference type="PROSITE" id="PS00028">
    <property type="entry name" value="ZINC_FINGER_C2H2_1"/>
    <property type="match status" value="1"/>
</dbReference>
<sequence length="1972" mass="216423">MDAQVDEDDKRKTLGVRPGSKPRPTLIIASELTYEPSEDDFGAPPSPRSPEKPSLLRAPQPAGSRNVSNNSAATAASSSSQPFKQRLRRGTLAGRKGQGAGLTNVKGQFETQQLLNNRLELLENRAKVPDLLDQAAGNARRSAVRAKVKGRSRLSVAPSATAPQRADTTNGAGPVFAPTGISSDDLDRLTWTIEDGQEDIDQTYELLEQVRDILVLGEKQGMDLFGSSHLEAAEAARTKARTRRKTGRFTTSPLVQKLQDNLGDGENVRSSVDSFVSGHDLLARLQALIQQLLSVDCIHVVQRFRLYRPPYALQAMCLDIAALLYHKGTLAIKLSMMSAAIDSIYAMDETVTERVCVWLEGRLAELLDMLADERGHLDGRQQSVDFSDPFLVPVSPDVPRFAFSAEPADMAPAKKPGWMRFSPTAQTHNAGPTPLSRRDVTGVLSTHATSGISITALQIAELVPRILVAVTSTVDLTTAKLTTLYRCHRMLSLILTAKPDAALDLLEIVAHGPSVTRRRAVDLLATFFPQSMGHNVIARRPAISTYIAHQTKWETGQDRVLGEDDMTGHCYIPWRSTDPSEATCTYCNLEVDGFCVRCVECQGVKHLNCLRNIQQEMFEYDVLQMGGPQTVRSSVLVRFSKCVPRLDELVLGGGPTRNTIESTRRNVGGHSLHLVNLFTSALCAECREPLWGASAQAYACMGPCQRFYHRSCAQAMHERGHATCRSGHEVYINPASADRRRDPFTTSADDIVASFKRSKADLFRDPKQLANLSYDEVVLLFNDLWAQAEIYRNGVTAGAIRFDKDPEEALKKDLPGFSKLLSAYEERLVSNSHAPSEALVDFSGVTGVNLEARHDLLWQPNYLRYCAAVTRAPPDPEDAHPALANGGLLTVTGSPFTASPETDAPPVSYESIDMASMRESLTTDLSVGDDLAASILLGQMRNFGLVGIPKRLCFGAKDVHDNTLQVKFPLPLLMDSSPTVELLVLVIETLLEEIDLSTNEQALSLLVNRAWPNTMCSAYALERLGGAVMSWVMAQDDVLHHIVKNYASKRKKLPGVRSTRSTTVQSYKEDRVAMLQRYAYPWLKALHDQDSAHYASLAYERSKAIDNRYEVIELMKGEKGASQVAEIALERLTALGDANVLFSSSLDLLTAWLEDLGTLINKLTAISACFEEYLSTCTDEQRLSLLVRLQELQPALPTWPMIKWETIEQLLIEQTDTIRQLERADSGNSLAALRDARVTRASLLSLGLNMLSAGVPCDWMSLQRFQQHVAAACALPWPADAETITGIVLPALKQCLDATARIPINANQTTARQPKTTLVGSLFVPVVTEFATELKKYDFLTQRYMLDILLVVFFKHNVMPVELPALNALQKVAIYAADVDCIDNKLLALRVLQTAQSHMSSDRFSRVLPQLFVYVSDIMIREAHAQGDPLVIDLCRGFLHESLADFGRAGLFLQVLLTDGQLGDSSRSPDAIGRALRIAGGGKKASIENHQNSWLEQLLVDLPAILRWNRGHIARLLQSLSRLSATLEDKLTEDGATEFGTFIARLGKTVAEWDNPAAFDPNPVLQTCSAILKLTPHSYSSTLLHQVSTFLHLALSRFAVSLEPIKALIPVSIDISSYHRTENTVTTVLFELAGEAISGLAVMPETLNTLLTFLTQMSDDRMAGRVDLRKELLRILVEASPGCEAILVRSHPTTNLLRGRQNAEEAMKLLSAAARVIVRAELESPGNIGLVLKGIETQASIIQMDVFTHVLYASLDVSLKTARENLISLYPILARAAALSLFGTADLLLVNNPYDSYGAQLASSVFIVCRLATLAVHDIQDGVVVDEHAGADRALAAFWRRLWPDWERLLALSLAPTCANIALRSVAHSVLLDIVIFVGQAQPSLLIEPATLINSGLKMLEEWHSRAKSTAPTKLGRALATLDSAALRGHAAGVTQSTSSPAAMRRETIKQIWNDMVATERLHSLSLPTGDD</sequence>
<dbReference type="SUPFAM" id="SSF57889">
    <property type="entry name" value="Cysteine-rich domain"/>
    <property type="match status" value="1"/>
</dbReference>
<feature type="compositionally biased region" description="Low complexity" evidence="1">
    <location>
        <begin position="64"/>
        <end position="80"/>
    </location>
</feature>
<feature type="domain" description="C2H2-type" evidence="2">
    <location>
        <begin position="700"/>
        <end position="721"/>
    </location>
</feature>
<dbReference type="RefSeq" id="XP_069213036.1">
    <property type="nucleotide sequence ID" value="XM_069349492.1"/>
</dbReference>
<gene>
    <name evidence="3" type="ORF">Q8F55_000841</name>
</gene>
<dbReference type="CDD" id="cd00029">
    <property type="entry name" value="C1"/>
    <property type="match status" value="1"/>
</dbReference>
<proteinExistence type="predicted"/>
<evidence type="ECO:0000313" key="4">
    <source>
        <dbReference type="Proteomes" id="UP001565368"/>
    </source>
</evidence>
<name>A0ABR3QF37_9TREE</name>
<evidence type="ECO:0000259" key="2">
    <source>
        <dbReference type="PROSITE" id="PS00028"/>
    </source>
</evidence>